<dbReference type="Proteomes" id="UP000886520">
    <property type="component" value="Chromosome 12"/>
</dbReference>
<dbReference type="AlphaFoldDB" id="A0A9D4UQI6"/>
<reference evidence="1" key="1">
    <citation type="submission" date="2021-01" db="EMBL/GenBank/DDBJ databases">
        <title>Adiantum capillus-veneris genome.</title>
        <authorList>
            <person name="Fang Y."/>
            <person name="Liao Q."/>
        </authorList>
    </citation>
    <scope>NUCLEOTIDE SEQUENCE</scope>
    <source>
        <strain evidence="1">H3</strain>
        <tissue evidence="1">Leaf</tissue>
    </source>
</reference>
<keyword evidence="2" id="KW-1185">Reference proteome</keyword>
<evidence type="ECO:0000313" key="1">
    <source>
        <dbReference type="EMBL" id="KAI5072253.1"/>
    </source>
</evidence>
<gene>
    <name evidence="1" type="ORF">GOP47_0012359</name>
</gene>
<evidence type="ECO:0000313" key="2">
    <source>
        <dbReference type="Proteomes" id="UP000886520"/>
    </source>
</evidence>
<protein>
    <submittedName>
        <fullName evidence="1">Uncharacterized protein</fullName>
    </submittedName>
</protein>
<dbReference type="EMBL" id="JABFUD020000012">
    <property type="protein sequence ID" value="KAI5072253.1"/>
    <property type="molecule type" value="Genomic_DNA"/>
</dbReference>
<proteinExistence type="predicted"/>
<comment type="caution">
    <text evidence="1">The sequence shown here is derived from an EMBL/GenBank/DDBJ whole genome shotgun (WGS) entry which is preliminary data.</text>
</comment>
<sequence>MVDASSMLLLSFAKPSETLWWWGGSCFDVVASRISARVMGTLDLAPSLMVLLSPPRVAPGSADVYEIYGFLKDGLELWVMDDI</sequence>
<organism evidence="1 2">
    <name type="scientific">Adiantum capillus-veneris</name>
    <name type="common">Maidenhair fern</name>
    <dbReference type="NCBI Taxonomy" id="13818"/>
    <lineage>
        <taxon>Eukaryota</taxon>
        <taxon>Viridiplantae</taxon>
        <taxon>Streptophyta</taxon>
        <taxon>Embryophyta</taxon>
        <taxon>Tracheophyta</taxon>
        <taxon>Polypodiopsida</taxon>
        <taxon>Polypodiidae</taxon>
        <taxon>Polypodiales</taxon>
        <taxon>Pteridineae</taxon>
        <taxon>Pteridaceae</taxon>
        <taxon>Vittarioideae</taxon>
        <taxon>Adiantum</taxon>
    </lineage>
</organism>
<name>A0A9D4UQI6_ADICA</name>
<accession>A0A9D4UQI6</accession>